<evidence type="ECO:0008006" key="3">
    <source>
        <dbReference type="Google" id="ProtNLM"/>
    </source>
</evidence>
<evidence type="ECO:0000313" key="2">
    <source>
        <dbReference type="EMBL" id="VIO62189.1"/>
    </source>
</evidence>
<name>A0A4E9EHD6_GIBZA</name>
<proteinExistence type="predicted"/>
<evidence type="ECO:0000256" key="1">
    <source>
        <dbReference type="SAM" id="MobiDB-lite"/>
    </source>
</evidence>
<organism evidence="2">
    <name type="scientific">Gibberella zeae</name>
    <name type="common">Wheat head blight fungus</name>
    <name type="synonym">Fusarium graminearum</name>
    <dbReference type="NCBI Taxonomy" id="5518"/>
    <lineage>
        <taxon>Eukaryota</taxon>
        <taxon>Fungi</taxon>
        <taxon>Dikarya</taxon>
        <taxon>Ascomycota</taxon>
        <taxon>Pezizomycotina</taxon>
        <taxon>Sordariomycetes</taxon>
        <taxon>Hypocreomycetidae</taxon>
        <taxon>Hypocreales</taxon>
        <taxon>Nectriaceae</taxon>
        <taxon>Fusarium</taxon>
    </lineage>
</organism>
<feature type="region of interest" description="Disordered" evidence="1">
    <location>
        <begin position="21"/>
        <end position="59"/>
    </location>
</feature>
<dbReference type="AlphaFoldDB" id="A0A4E9EHD6"/>
<reference evidence="2" key="1">
    <citation type="submission" date="2019-04" db="EMBL/GenBank/DDBJ databases">
        <authorList>
            <person name="Melise S."/>
            <person name="Noan J."/>
            <person name="Okalmin O."/>
        </authorList>
    </citation>
    <scope>NUCLEOTIDE SEQUENCE</scope>
    <source>
        <strain evidence="2">FN9</strain>
    </source>
</reference>
<protein>
    <recommendedName>
        <fullName evidence="3">Protein kinase domain-containing protein</fullName>
    </recommendedName>
</protein>
<gene>
    <name evidence="2" type="ORF">FUG_LOCUS469564</name>
</gene>
<dbReference type="EMBL" id="CAAKMV010000159">
    <property type="protein sequence ID" value="VIO62189.1"/>
    <property type="molecule type" value="Genomic_DNA"/>
</dbReference>
<sequence length="181" mass="20899">MSKLDRHTVLIDDEVAAILRPLKSRQTTEKKPSRKTPHQKEEGNRRTPPADGSRIPIRRVDGDNLSPILVPVLAGSPWKHYTKEYLVKHWCLFAIVTSKCSSEKLHMIRSAPALNDENLQIIRQLRHRNVLESIEIYSEEDRNHYIVSGMMETSLLHVCRAPEYPSEVQLSSILFQERNIL</sequence>
<accession>A0A4E9EHD6</accession>